<accession>A0ABT3SZ59</accession>
<keyword evidence="10" id="KW-0560">Oxidoreductase</keyword>
<evidence type="ECO:0000256" key="8">
    <source>
        <dbReference type="ARBA" id="ARBA00032788"/>
    </source>
</evidence>
<dbReference type="Pfam" id="PF01257">
    <property type="entry name" value="2Fe-2S_thioredx"/>
    <property type="match status" value="1"/>
</dbReference>
<protein>
    <recommendedName>
        <fullName evidence="2">NADH-quinone oxidoreductase subunit E</fullName>
    </recommendedName>
    <alternativeName>
        <fullName evidence="7">NADH dehydrogenase I subunit E</fullName>
    </alternativeName>
    <alternativeName>
        <fullName evidence="8">NDH-1 subunit E</fullName>
    </alternativeName>
</protein>
<keyword evidence="11" id="KW-1185">Reference proteome</keyword>
<dbReference type="EMBL" id="SHNP01000007">
    <property type="protein sequence ID" value="MCX2975277.1"/>
    <property type="molecule type" value="Genomic_DNA"/>
</dbReference>
<organism evidence="10 11">
    <name type="scientific">Candidatus Seongchinamella marina</name>
    <dbReference type="NCBI Taxonomy" id="2518990"/>
    <lineage>
        <taxon>Bacteria</taxon>
        <taxon>Pseudomonadati</taxon>
        <taxon>Pseudomonadota</taxon>
        <taxon>Gammaproteobacteria</taxon>
        <taxon>Cellvibrionales</taxon>
        <taxon>Halieaceae</taxon>
        <taxon>Seongchinamella</taxon>
    </lineage>
</organism>
<dbReference type="InterPro" id="IPR042128">
    <property type="entry name" value="NuoE_dom"/>
</dbReference>
<dbReference type="GO" id="GO:0050136">
    <property type="term" value="F:NADH dehydrogenase (quinone) (non-electrogenic) activity"/>
    <property type="evidence" value="ECO:0007669"/>
    <property type="project" value="UniProtKB-EC"/>
</dbReference>
<evidence type="ECO:0000256" key="3">
    <source>
        <dbReference type="ARBA" id="ARBA00022714"/>
    </source>
</evidence>
<evidence type="ECO:0000256" key="6">
    <source>
        <dbReference type="ARBA" id="ARBA00023014"/>
    </source>
</evidence>
<dbReference type="RefSeq" id="WP_279253928.1">
    <property type="nucleotide sequence ID" value="NZ_SHNP01000007.1"/>
</dbReference>
<dbReference type="Proteomes" id="UP001143307">
    <property type="component" value="Unassembled WGS sequence"/>
</dbReference>
<dbReference type="InterPro" id="IPR002023">
    <property type="entry name" value="NuoE-like"/>
</dbReference>
<name>A0ABT3SZ59_9GAMM</name>
<dbReference type="PANTHER" id="PTHR10371">
    <property type="entry name" value="NADH DEHYDROGENASE UBIQUINONE FLAVOPROTEIN 2, MITOCHONDRIAL"/>
    <property type="match status" value="1"/>
</dbReference>
<sequence>MSEANSMNLISALSQEELQAIDAEIAHVPYRDAVAIDALKIVQAHRGWVSDESLSAIAAHLHMSADELDGIATFYNLIYRRPVGDKVILLCNSISCWIKGCENLQQRITEELGVELGETTSDNRYTLLPVTCLGACDKAPVMMVGDELHEDLCEESIIRILGGSTTP</sequence>
<dbReference type="CDD" id="cd03064">
    <property type="entry name" value="TRX_Fd_NuoE"/>
    <property type="match status" value="1"/>
</dbReference>
<dbReference type="SUPFAM" id="SSF52833">
    <property type="entry name" value="Thioredoxin-like"/>
    <property type="match status" value="1"/>
</dbReference>
<keyword evidence="5" id="KW-0408">Iron</keyword>
<evidence type="ECO:0000256" key="2">
    <source>
        <dbReference type="ARBA" id="ARBA00019898"/>
    </source>
</evidence>
<comment type="caution">
    <text evidence="10">The sequence shown here is derived from an EMBL/GenBank/DDBJ whole genome shotgun (WGS) entry which is preliminary data.</text>
</comment>
<dbReference type="Gene3D" id="1.10.10.1590">
    <property type="entry name" value="NADH-quinone oxidoreductase subunit E"/>
    <property type="match status" value="1"/>
</dbReference>
<dbReference type="NCBIfam" id="NF005722">
    <property type="entry name" value="PRK07539.1-2"/>
    <property type="match status" value="1"/>
</dbReference>
<evidence type="ECO:0000313" key="11">
    <source>
        <dbReference type="Proteomes" id="UP001143307"/>
    </source>
</evidence>
<dbReference type="Gene3D" id="3.40.30.10">
    <property type="entry name" value="Glutaredoxin"/>
    <property type="match status" value="1"/>
</dbReference>
<evidence type="ECO:0000256" key="7">
    <source>
        <dbReference type="ARBA" id="ARBA00031580"/>
    </source>
</evidence>
<keyword evidence="4" id="KW-0479">Metal-binding</keyword>
<proteinExistence type="inferred from homology"/>
<dbReference type="PIRSF" id="PIRSF000216">
    <property type="entry name" value="NADH_DH_24kDa"/>
    <property type="match status" value="1"/>
</dbReference>
<gene>
    <name evidence="10" type="primary">nuoE</name>
    <name evidence="10" type="ORF">EYC87_16980</name>
</gene>
<evidence type="ECO:0000256" key="9">
    <source>
        <dbReference type="ARBA" id="ARBA00034078"/>
    </source>
</evidence>
<reference evidence="10" key="1">
    <citation type="submission" date="2019-02" db="EMBL/GenBank/DDBJ databases">
        <authorList>
            <person name="Li S.-H."/>
        </authorList>
    </citation>
    <scope>NUCLEOTIDE SEQUENCE</scope>
    <source>
        <strain evidence="10">IMCC8485</strain>
    </source>
</reference>
<keyword evidence="3" id="KW-0001">2Fe-2S</keyword>
<evidence type="ECO:0000256" key="1">
    <source>
        <dbReference type="ARBA" id="ARBA00010643"/>
    </source>
</evidence>
<dbReference type="InterPro" id="IPR041921">
    <property type="entry name" value="NuoE_N"/>
</dbReference>
<dbReference type="PANTHER" id="PTHR10371:SF3">
    <property type="entry name" value="NADH DEHYDROGENASE [UBIQUINONE] FLAVOPROTEIN 2, MITOCHONDRIAL"/>
    <property type="match status" value="1"/>
</dbReference>
<evidence type="ECO:0000256" key="5">
    <source>
        <dbReference type="ARBA" id="ARBA00023004"/>
    </source>
</evidence>
<keyword evidence="6" id="KW-0411">Iron-sulfur</keyword>
<evidence type="ECO:0000256" key="4">
    <source>
        <dbReference type="ARBA" id="ARBA00022723"/>
    </source>
</evidence>
<comment type="similarity">
    <text evidence="1">Belongs to the complex I 24 kDa subunit family.</text>
</comment>
<evidence type="ECO:0000313" key="10">
    <source>
        <dbReference type="EMBL" id="MCX2975277.1"/>
    </source>
</evidence>
<dbReference type="InterPro" id="IPR036249">
    <property type="entry name" value="Thioredoxin-like_sf"/>
</dbReference>
<comment type="cofactor">
    <cofactor evidence="9">
        <name>[2Fe-2S] cluster</name>
        <dbReference type="ChEBI" id="CHEBI:190135"/>
    </cofactor>
</comment>